<evidence type="ECO:0000256" key="1">
    <source>
        <dbReference type="SAM" id="MobiDB-lite"/>
    </source>
</evidence>
<keyword evidence="4" id="KW-1185">Reference proteome</keyword>
<dbReference type="PANTHER" id="PTHR34980">
    <property type="entry name" value="INNER MEMBRANE PROTEIN-RELATED-RELATED"/>
    <property type="match status" value="1"/>
</dbReference>
<feature type="transmembrane region" description="Helical" evidence="2">
    <location>
        <begin position="47"/>
        <end position="72"/>
    </location>
</feature>
<evidence type="ECO:0000313" key="4">
    <source>
        <dbReference type="Proteomes" id="UP000238217"/>
    </source>
</evidence>
<feature type="region of interest" description="Disordered" evidence="1">
    <location>
        <begin position="1"/>
        <end position="22"/>
    </location>
</feature>
<keyword evidence="2" id="KW-0812">Transmembrane</keyword>
<organism evidence="3 4">
    <name type="scientific">Nesterenkonia sandarakina</name>
    <dbReference type="NCBI Taxonomy" id="272918"/>
    <lineage>
        <taxon>Bacteria</taxon>
        <taxon>Bacillati</taxon>
        <taxon>Actinomycetota</taxon>
        <taxon>Actinomycetes</taxon>
        <taxon>Micrococcales</taxon>
        <taxon>Micrococcaceae</taxon>
        <taxon>Nesterenkonia</taxon>
    </lineage>
</organism>
<proteinExistence type="predicted"/>
<dbReference type="EMBL" id="PVTY01000007">
    <property type="protein sequence ID" value="PRZ16092.1"/>
    <property type="molecule type" value="Genomic_DNA"/>
</dbReference>
<dbReference type="RefSeq" id="WP_106122719.1">
    <property type="nucleotide sequence ID" value="NZ_PVTY01000007.1"/>
</dbReference>
<reference evidence="3 4" key="1">
    <citation type="submission" date="2018-03" db="EMBL/GenBank/DDBJ databases">
        <title>Comparative analysis of microorganisms from saline springs in Andes Mountain Range, Colombia.</title>
        <authorList>
            <person name="Rubin E."/>
        </authorList>
    </citation>
    <scope>NUCLEOTIDE SEQUENCE [LARGE SCALE GENOMIC DNA]</scope>
    <source>
        <strain evidence="3 4">CG 35</strain>
    </source>
</reference>
<protein>
    <submittedName>
        <fullName evidence="3">Uncharacterized membrane protein YhaH (DUF805 family)</fullName>
    </submittedName>
</protein>
<evidence type="ECO:0000313" key="3">
    <source>
        <dbReference type="EMBL" id="PRZ16092.1"/>
    </source>
</evidence>
<sequence length="177" mass="19474">MTDYAYDTSPDSCTTQRSAPQGPKSCIAAFFKNYAQFKGYATRGEFWWPWLLLFVLHTAITIGTAIIISTAFPDDVVTESYNPAGQPEFSYQVWFEGAAGGVVAVAGLLHLLIWAATIFPMLAVTWRRFHDIGLPGPVFFISLVPILGSIAFLILMARGSAPEKRRPEWDAPAAVRA</sequence>
<dbReference type="GO" id="GO:0005886">
    <property type="term" value="C:plasma membrane"/>
    <property type="evidence" value="ECO:0007669"/>
    <property type="project" value="TreeGrafter"/>
</dbReference>
<dbReference type="PANTHER" id="PTHR34980:SF2">
    <property type="entry name" value="INNER MEMBRANE PROTEIN YHAH-RELATED"/>
    <property type="match status" value="1"/>
</dbReference>
<comment type="caution">
    <text evidence="3">The sequence shown here is derived from an EMBL/GenBank/DDBJ whole genome shotgun (WGS) entry which is preliminary data.</text>
</comment>
<dbReference type="AlphaFoldDB" id="A0A2T0YLN2"/>
<gene>
    <name evidence="3" type="ORF">BCL67_10716</name>
</gene>
<accession>A0A2T0YLN2</accession>
<name>A0A2T0YLN2_9MICC</name>
<dbReference type="Pfam" id="PF05656">
    <property type="entry name" value="DUF805"/>
    <property type="match status" value="1"/>
</dbReference>
<dbReference type="InterPro" id="IPR008523">
    <property type="entry name" value="DUF805"/>
</dbReference>
<evidence type="ECO:0000256" key="2">
    <source>
        <dbReference type="SAM" id="Phobius"/>
    </source>
</evidence>
<keyword evidence="2" id="KW-1133">Transmembrane helix</keyword>
<dbReference type="OrthoDB" id="9812349at2"/>
<feature type="compositionally biased region" description="Polar residues" evidence="1">
    <location>
        <begin position="9"/>
        <end position="19"/>
    </location>
</feature>
<keyword evidence="2" id="KW-0472">Membrane</keyword>
<feature type="transmembrane region" description="Helical" evidence="2">
    <location>
        <begin position="93"/>
        <end position="118"/>
    </location>
</feature>
<feature type="transmembrane region" description="Helical" evidence="2">
    <location>
        <begin position="138"/>
        <end position="157"/>
    </location>
</feature>
<dbReference type="Proteomes" id="UP000238217">
    <property type="component" value="Unassembled WGS sequence"/>
</dbReference>